<keyword evidence="2 7" id="KW-0645">Protease</keyword>
<comment type="similarity">
    <text evidence="1 7">Belongs to the peptidase A1 family.</text>
</comment>
<dbReference type="OrthoDB" id="771136at2759"/>
<feature type="signal peptide" evidence="8">
    <location>
        <begin position="1"/>
        <end position="21"/>
    </location>
</feature>
<evidence type="ECO:0000313" key="11">
    <source>
        <dbReference type="Proteomes" id="UP000243052"/>
    </source>
</evidence>
<dbReference type="PROSITE" id="PS51767">
    <property type="entry name" value="PEPTIDASE_A1"/>
    <property type="match status" value="1"/>
</dbReference>
<dbReference type="InterPro" id="IPR001461">
    <property type="entry name" value="Aspartic_peptidase_A1"/>
</dbReference>
<feature type="active site" evidence="6">
    <location>
        <position position="95"/>
    </location>
</feature>
<dbReference type="PRINTS" id="PR00792">
    <property type="entry name" value="PEPSIN"/>
</dbReference>
<protein>
    <submittedName>
        <fullName evidence="10">HBL402Wp</fullName>
    </submittedName>
</protein>
<dbReference type="RefSeq" id="XP_017985496.1">
    <property type="nucleotide sequence ID" value="XM_018130408.1"/>
</dbReference>
<evidence type="ECO:0000256" key="3">
    <source>
        <dbReference type="ARBA" id="ARBA00022729"/>
    </source>
</evidence>
<reference evidence="10 11" key="1">
    <citation type="submission" date="2016-01" db="EMBL/GenBank/DDBJ databases">
        <title>Genome sequence of the yeast Holleya sinecauda.</title>
        <authorList>
            <person name="Dietrich F.S."/>
        </authorList>
    </citation>
    <scope>NUCLEOTIDE SEQUENCE [LARGE SCALE GENOMIC DNA]</scope>
    <source>
        <strain evidence="10 11">ATCC 58844</strain>
    </source>
</reference>
<evidence type="ECO:0000256" key="1">
    <source>
        <dbReference type="ARBA" id="ARBA00007447"/>
    </source>
</evidence>
<dbReference type="InterPro" id="IPR033876">
    <property type="entry name" value="SAP-like"/>
</dbReference>
<dbReference type="GO" id="GO:0071944">
    <property type="term" value="C:cell periphery"/>
    <property type="evidence" value="ECO:0007669"/>
    <property type="project" value="UniProtKB-ARBA"/>
</dbReference>
<dbReference type="PANTHER" id="PTHR47966">
    <property type="entry name" value="BETA-SITE APP-CLEAVING ENZYME, ISOFORM A-RELATED"/>
    <property type="match status" value="1"/>
</dbReference>
<feature type="chain" id="PRO_5007141013" evidence="8">
    <location>
        <begin position="22"/>
        <end position="450"/>
    </location>
</feature>
<evidence type="ECO:0000256" key="2">
    <source>
        <dbReference type="ARBA" id="ARBA00022670"/>
    </source>
</evidence>
<dbReference type="Proteomes" id="UP000243052">
    <property type="component" value="Chromosome ii"/>
</dbReference>
<evidence type="ECO:0000256" key="6">
    <source>
        <dbReference type="PIRSR" id="PIRSR601461-1"/>
    </source>
</evidence>
<sequence>MKFPGFSIAVCLLASGSFISANPVSKSSENLQYLQLDLKKSWVGTNELERAAKEWEEVQKLEYHPLKLDIRNRQFFYAVDLNIGTPEQKMTVQLDTGSSDLWVVGSDVRCSSSEPNDDCKEYGTFDTSQSSTWSPNGTDFFLGYFDGTFAFGKWGMDILNINGFRIEGATFGVARQSSTSLAVLGVGLPALEATNMQFPPYTYDNLPQILKRNGIIARNAYSLFTNELDAGSGSILFGGVDHQKYSGKLLTMPIVNVAPDKSPVPISLALILSGIAYSTMGDKIYPLTSRIPAVLDSGTSFTYFPNTIAEQIAEVLGAVWDDEAGAYGGQCPSPSDTLDFDFGGIHISIPLSAFIIKAEFDNCYFSILPFKQDTVLLGDTFLSHAYVVFDVDRQEISMAQASYNSAEDIEPIIDDIPRSEKAPGYAFVWTYGQYRKGAKYQDCEFYKFSH</sequence>
<evidence type="ECO:0000256" key="7">
    <source>
        <dbReference type="RuleBase" id="RU000454"/>
    </source>
</evidence>
<gene>
    <name evidence="10" type="ORF">AW171_hschr23</name>
</gene>
<feature type="domain" description="Peptidase A1" evidence="9">
    <location>
        <begin position="77"/>
        <end position="399"/>
    </location>
</feature>
<dbReference type="InterPro" id="IPR021109">
    <property type="entry name" value="Peptidase_aspartic_dom_sf"/>
</dbReference>
<evidence type="ECO:0000256" key="4">
    <source>
        <dbReference type="ARBA" id="ARBA00022750"/>
    </source>
</evidence>
<dbReference type="CDD" id="cd05474">
    <property type="entry name" value="SAP_like"/>
    <property type="match status" value="1"/>
</dbReference>
<dbReference type="AlphaFoldDB" id="A0A109UVW0"/>
<dbReference type="Pfam" id="PF00026">
    <property type="entry name" value="Asp"/>
    <property type="match status" value="1"/>
</dbReference>
<dbReference type="SUPFAM" id="SSF50630">
    <property type="entry name" value="Acid proteases"/>
    <property type="match status" value="1"/>
</dbReference>
<keyword evidence="11" id="KW-1185">Reference proteome</keyword>
<organism evidence="10 11">
    <name type="scientific">Eremothecium sinecaudum</name>
    <dbReference type="NCBI Taxonomy" id="45286"/>
    <lineage>
        <taxon>Eukaryota</taxon>
        <taxon>Fungi</taxon>
        <taxon>Dikarya</taxon>
        <taxon>Ascomycota</taxon>
        <taxon>Saccharomycotina</taxon>
        <taxon>Saccharomycetes</taxon>
        <taxon>Saccharomycetales</taxon>
        <taxon>Saccharomycetaceae</taxon>
        <taxon>Eremothecium</taxon>
    </lineage>
</organism>
<dbReference type="GO" id="GO:0004190">
    <property type="term" value="F:aspartic-type endopeptidase activity"/>
    <property type="evidence" value="ECO:0007669"/>
    <property type="project" value="UniProtKB-KW"/>
</dbReference>
<evidence type="ECO:0000313" key="10">
    <source>
        <dbReference type="EMBL" id="AMD18500.1"/>
    </source>
</evidence>
<dbReference type="Gene3D" id="2.40.70.10">
    <property type="entry name" value="Acid Proteases"/>
    <property type="match status" value="2"/>
</dbReference>
<dbReference type="InterPro" id="IPR001969">
    <property type="entry name" value="Aspartic_peptidase_AS"/>
</dbReference>
<evidence type="ECO:0000259" key="9">
    <source>
        <dbReference type="PROSITE" id="PS51767"/>
    </source>
</evidence>
<evidence type="ECO:0000256" key="8">
    <source>
        <dbReference type="SAM" id="SignalP"/>
    </source>
</evidence>
<name>A0A109UVW0_9SACH</name>
<dbReference type="FunFam" id="2.40.70.10:FF:000011">
    <property type="entry name" value="Aspartic protease"/>
    <property type="match status" value="1"/>
</dbReference>
<keyword evidence="3 8" id="KW-0732">Signal</keyword>
<dbReference type="GeneID" id="28721948"/>
<evidence type="ECO:0000256" key="5">
    <source>
        <dbReference type="ARBA" id="ARBA00022801"/>
    </source>
</evidence>
<keyword evidence="5 7" id="KW-0378">Hydrolase</keyword>
<dbReference type="InterPro" id="IPR033121">
    <property type="entry name" value="PEPTIDASE_A1"/>
</dbReference>
<dbReference type="GO" id="GO:0006508">
    <property type="term" value="P:proteolysis"/>
    <property type="evidence" value="ECO:0007669"/>
    <property type="project" value="UniProtKB-KW"/>
</dbReference>
<feature type="active site" evidence="6">
    <location>
        <position position="296"/>
    </location>
</feature>
<dbReference type="PROSITE" id="PS00141">
    <property type="entry name" value="ASP_PROTEASE"/>
    <property type="match status" value="1"/>
</dbReference>
<dbReference type="PANTHER" id="PTHR47966:SF65">
    <property type="entry name" value="ASPARTIC-TYPE ENDOPEPTIDASE"/>
    <property type="match status" value="1"/>
</dbReference>
<dbReference type="EMBL" id="CP014242">
    <property type="protein sequence ID" value="AMD18500.1"/>
    <property type="molecule type" value="Genomic_DNA"/>
</dbReference>
<proteinExistence type="inferred from homology"/>
<keyword evidence="4 7" id="KW-0064">Aspartyl protease</keyword>
<accession>A0A109UVW0</accession>